<protein>
    <submittedName>
        <fullName evidence="9">TolC family protein</fullName>
    </submittedName>
</protein>
<feature type="signal peptide" evidence="8">
    <location>
        <begin position="1"/>
        <end position="25"/>
    </location>
</feature>
<evidence type="ECO:0000313" key="9">
    <source>
        <dbReference type="EMBL" id="MEA5260385.1"/>
    </source>
</evidence>
<keyword evidence="8" id="KW-0732">Signal</keyword>
<keyword evidence="5" id="KW-0812">Transmembrane</keyword>
<keyword evidence="4" id="KW-1134">Transmembrane beta strand</keyword>
<evidence type="ECO:0000256" key="6">
    <source>
        <dbReference type="ARBA" id="ARBA00023136"/>
    </source>
</evidence>
<evidence type="ECO:0000256" key="5">
    <source>
        <dbReference type="ARBA" id="ARBA00022692"/>
    </source>
</evidence>
<reference evidence="9 10" key="1">
    <citation type="submission" date="2023-12" db="EMBL/GenBank/DDBJ databases">
        <title>Novel species of the genus Arcicella isolated from rivers.</title>
        <authorList>
            <person name="Lu H."/>
        </authorList>
    </citation>
    <scope>NUCLEOTIDE SEQUENCE [LARGE SCALE GENOMIC DNA]</scope>
    <source>
        <strain evidence="9 10">LMG 21963</strain>
    </source>
</reference>
<keyword evidence="3" id="KW-0813">Transport</keyword>
<dbReference type="PANTHER" id="PTHR30026:SF20">
    <property type="entry name" value="OUTER MEMBRANE PROTEIN TOLC"/>
    <property type="match status" value="1"/>
</dbReference>
<sequence length="438" mass="48435">MRIIFKSNILLVSCLLMIGFSEGFAQQQITLNQAVETALKNNLDIQVSKNTLSANTINNYIGIAGGLPTVTGAFSTNEQITGLNQELSNGTSTDRTGVVSNNTNMSFTATMMLYNGGRVIATKKRLEELQKLSQEQLNATVQNVVADVMLKYFAVVQQQNFVTTLLQSIEVSKQKLSLIEARKSVGLSNEAESLQATIDLNAQTQALQTQKIVIEQSKADLLRSLVLNPRTAITISDTIVLDRSLRWENLDANIKKHPSILSAEAQININLLLEREANARRYPTINLNTGYNYGRNQSGAGFTLLNQTYGPFLGVNASIPIYAGGVNTRQVQIAKINTETARLQKEIVYQNFENAAAKSWEAYSNTLQLIEAERENYAIADKLLKLMNQRFQLGQATIIDVKQAQQSFENSGYRLNNLNYTAKVAEITLKQIASQLGN</sequence>
<evidence type="ECO:0000256" key="2">
    <source>
        <dbReference type="ARBA" id="ARBA00007613"/>
    </source>
</evidence>
<accession>A0ABU5QTE6</accession>
<organism evidence="9 10">
    <name type="scientific">Arcicella aquatica</name>
    <dbReference type="NCBI Taxonomy" id="217141"/>
    <lineage>
        <taxon>Bacteria</taxon>
        <taxon>Pseudomonadati</taxon>
        <taxon>Bacteroidota</taxon>
        <taxon>Cytophagia</taxon>
        <taxon>Cytophagales</taxon>
        <taxon>Flectobacillaceae</taxon>
        <taxon>Arcicella</taxon>
    </lineage>
</organism>
<comment type="subcellular location">
    <subcellularLocation>
        <location evidence="1">Cell outer membrane</location>
    </subcellularLocation>
</comment>
<evidence type="ECO:0000313" key="10">
    <source>
        <dbReference type="Proteomes" id="UP001304671"/>
    </source>
</evidence>
<dbReference type="Pfam" id="PF02321">
    <property type="entry name" value="OEP"/>
    <property type="match status" value="2"/>
</dbReference>
<name>A0ABU5QTE6_9BACT</name>
<dbReference type="Gene3D" id="1.20.1600.10">
    <property type="entry name" value="Outer membrane efflux proteins (OEP)"/>
    <property type="match status" value="1"/>
</dbReference>
<keyword evidence="6" id="KW-0472">Membrane</keyword>
<dbReference type="InterPro" id="IPR003423">
    <property type="entry name" value="OMP_efflux"/>
</dbReference>
<dbReference type="SUPFAM" id="SSF56954">
    <property type="entry name" value="Outer membrane efflux proteins (OEP)"/>
    <property type="match status" value="1"/>
</dbReference>
<evidence type="ECO:0000256" key="8">
    <source>
        <dbReference type="SAM" id="SignalP"/>
    </source>
</evidence>
<dbReference type="Proteomes" id="UP001304671">
    <property type="component" value="Unassembled WGS sequence"/>
</dbReference>
<dbReference type="EMBL" id="JAYFUL010000053">
    <property type="protein sequence ID" value="MEA5260385.1"/>
    <property type="molecule type" value="Genomic_DNA"/>
</dbReference>
<evidence type="ECO:0000256" key="7">
    <source>
        <dbReference type="ARBA" id="ARBA00023237"/>
    </source>
</evidence>
<evidence type="ECO:0000256" key="3">
    <source>
        <dbReference type="ARBA" id="ARBA00022448"/>
    </source>
</evidence>
<dbReference type="RefSeq" id="WP_323252857.1">
    <property type="nucleotide sequence ID" value="NZ_JAYFUL010000053.1"/>
</dbReference>
<dbReference type="InterPro" id="IPR051906">
    <property type="entry name" value="TolC-like"/>
</dbReference>
<comment type="caution">
    <text evidence="9">The sequence shown here is derived from an EMBL/GenBank/DDBJ whole genome shotgun (WGS) entry which is preliminary data.</text>
</comment>
<evidence type="ECO:0000256" key="1">
    <source>
        <dbReference type="ARBA" id="ARBA00004442"/>
    </source>
</evidence>
<keyword evidence="10" id="KW-1185">Reference proteome</keyword>
<evidence type="ECO:0000256" key="4">
    <source>
        <dbReference type="ARBA" id="ARBA00022452"/>
    </source>
</evidence>
<feature type="chain" id="PRO_5046472688" evidence="8">
    <location>
        <begin position="26"/>
        <end position="438"/>
    </location>
</feature>
<dbReference type="PANTHER" id="PTHR30026">
    <property type="entry name" value="OUTER MEMBRANE PROTEIN TOLC"/>
    <property type="match status" value="1"/>
</dbReference>
<proteinExistence type="inferred from homology"/>
<keyword evidence="7" id="KW-0998">Cell outer membrane</keyword>
<comment type="similarity">
    <text evidence="2">Belongs to the outer membrane factor (OMF) (TC 1.B.17) family.</text>
</comment>
<gene>
    <name evidence="9" type="ORF">VB264_21475</name>
</gene>